<name>A0A4Y7SD53_COPMI</name>
<evidence type="ECO:0000313" key="2">
    <source>
        <dbReference type="Proteomes" id="UP000298030"/>
    </source>
</evidence>
<proteinExistence type="predicted"/>
<reference evidence="1 2" key="1">
    <citation type="journal article" date="2019" name="Nat. Ecol. Evol.">
        <title>Megaphylogeny resolves global patterns of mushroom evolution.</title>
        <authorList>
            <person name="Varga T."/>
            <person name="Krizsan K."/>
            <person name="Foldi C."/>
            <person name="Dima B."/>
            <person name="Sanchez-Garcia M."/>
            <person name="Sanchez-Ramirez S."/>
            <person name="Szollosi G.J."/>
            <person name="Szarkandi J.G."/>
            <person name="Papp V."/>
            <person name="Albert L."/>
            <person name="Andreopoulos W."/>
            <person name="Angelini C."/>
            <person name="Antonin V."/>
            <person name="Barry K.W."/>
            <person name="Bougher N.L."/>
            <person name="Buchanan P."/>
            <person name="Buyck B."/>
            <person name="Bense V."/>
            <person name="Catcheside P."/>
            <person name="Chovatia M."/>
            <person name="Cooper J."/>
            <person name="Damon W."/>
            <person name="Desjardin D."/>
            <person name="Finy P."/>
            <person name="Geml J."/>
            <person name="Haridas S."/>
            <person name="Hughes K."/>
            <person name="Justo A."/>
            <person name="Karasinski D."/>
            <person name="Kautmanova I."/>
            <person name="Kiss B."/>
            <person name="Kocsube S."/>
            <person name="Kotiranta H."/>
            <person name="LaButti K.M."/>
            <person name="Lechner B.E."/>
            <person name="Liimatainen K."/>
            <person name="Lipzen A."/>
            <person name="Lukacs Z."/>
            <person name="Mihaltcheva S."/>
            <person name="Morgado L.N."/>
            <person name="Niskanen T."/>
            <person name="Noordeloos M.E."/>
            <person name="Ohm R.A."/>
            <person name="Ortiz-Santana B."/>
            <person name="Ovrebo C."/>
            <person name="Racz N."/>
            <person name="Riley R."/>
            <person name="Savchenko A."/>
            <person name="Shiryaev A."/>
            <person name="Soop K."/>
            <person name="Spirin V."/>
            <person name="Szebenyi C."/>
            <person name="Tomsovsky M."/>
            <person name="Tulloss R.E."/>
            <person name="Uehling J."/>
            <person name="Grigoriev I.V."/>
            <person name="Vagvolgyi C."/>
            <person name="Papp T."/>
            <person name="Martin F.M."/>
            <person name="Miettinen O."/>
            <person name="Hibbett D.S."/>
            <person name="Nagy L.G."/>
        </authorList>
    </citation>
    <scope>NUCLEOTIDE SEQUENCE [LARGE SCALE GENOMIC DNA]</scope>
    <source>
        <strain evidence="1 2">FP101781</strain>
    </source>
</reference>
<protein>
    <submittedName>
        <fullName evidence="1">Uncharacterized protein</fullName>
    </submittedName>
</protein>
<sequence>MSSNFAMLRKNYIAPPEEEAGIETVFEHKRTPTRDLDIELKDIDKAMKALVVRKEAILCRRHAHQTFVDDHQFLLSGILHLPEDVLSKISEDLLPSDRVAQYPSYYSDNPDEIHEVFHKAQVYVTIHMKKS</sequence>
<keyword evidence="2" id="KW-1185">Reference proteome</keyword>
<accession>A0A4Y7SD53</accession>
<comment type="caution">
    <text evidence="1">The sequence shown here is derived from an EMBL/GenBank/DDBJ whole genome shotgun (WGS) entry which is preliminary data.</text>
</comment>
<organism evidence="1 2">
    <name type="scientific">Coprinellus micaceus</name>
    <name type="common">Glistening ink-cap mushroom</name>
    <name type="synonym">Coprinus micaceus</name>
    <dbReference type="NCBI Taxonomy" id="71717"/>
    <lineage>
        <taxon>Eukaryota</taxon>
        <taxon>Fungi</taxon>
        <taxon>Dikarya</taxon>
        <taxon>Basidiomycota</taxon>
        <taxon>Agaricomycotina</taxon>
        <taxon>Agaricomycetes</taxon>
        <taxon>Agaricomycetidae</taxon>
        <taxon>Agaricales</taxon>
        <taxon>Agaricineae</taxon>
        <taxon>Psathyrellaceae</taxon>
        <taxon>Coprinellus</taxon>
    </lineage>
</organism>
<dbReference type="EMBL" id="QPFP01000202">
    <property type="protein sequence ID" value="TEB19247.1"/>
    <property type="molecule type" value="Genomic_DNA"/>
</dbReference>
<evidence type="ECO:0000313" key="1">
    <source>
        <dbReference type="EMBL" id="TEB19247.1"/>
    </source>
</evidence>
<dbReference type="Proteomes" id="UP000298030">
    <property type="component" value="Unassembled WGS sequence"/>
</dbReference>
<dbReference type="AlphaFoldDB" id="A0A4Y7SD53"/>
<gene>
    <name evidence="1" type="ORF">FA13DRAFT_1744645</name>
</gene>